<keyword evidence="3" id="KW-1185">Reference proteome</keyword>
<evidence type="ECO:0000256" key="1">
    <source>
        <dbReference type="SAM" id="MobiDB-lite"/>
    </source>
</evidence>
<feature type="region of interest" description="Disordered" evidence="1">
    <location>
        <begin position="221"/>
        <end position="397"/>
    </location>
</feature>
<organism evidence="2 3">
    <name type="scientific">Chlamydomonas eustigma</name>
    <dbReference type="NCBI Taxonomy" id="1157962"/>
    <lineage>
        <taxon>Eukaryota</taxon>
        <taxon>Viridiplantae</taxon>
        <taxon>Chlorophyta</taxon>
        <taxon>core chlorophytes</taxon>
        <taxon>Chlorophyceae</taxon>
        <taxon>CS clade</taxon>
        <taxon>Chlamydomonadales</taxon>
        <taxon>Chlamydomonadaceae</taxon>
        <taxon>Chlamydomonas</taxon>
    </lineage>
</organism>
<gene>
    <name evidence="2" type="ORF">CEUSTIGMA_g7250.t1</name>
</gene>
<dbReference type="EMBL" id="BEGY01000046">
    <property type="protein sequence ID" value="GAX79810.1"/>
    <property type="molecule type" value="Genomic_DNA"/>
</dbReference>
<feature type="compositionally biased region" description="Acidic residues" evidence="1">
    <location>
        <begin position="257"/>
        <end position="309"/>
    </location>
</feature>
<dbReference type="STRING" id="1157962.A0A250XAM0"/>
<feature type="region of interest" description="Disordered" evidence="1">
    <location>
        <begin position="83"/>
        <end position="105"/>
    </location>
</feature>
<feature type="compositionally biased region" description="Basic and acidic residues" evidence="1">
    <location>
        <begin position="83"/>
        <end position="100"/>
    </location>
</feature>
<dbReference type="Proteomes" id="UP000232323">
    <property type="component" value="Unassembled WGS sequence"/>
</dbReference>
<protein>
    <submittedName>
        <fullName evidence="2">Uncharacterized protein</fullName>
    </submittedName>
</protein>
<sequence length="807" mass="89082">MEEDGIATSHSNEECDKTLDGDNHGYNSKNISMERLDAAEPENKDFSEAPETNLVEENVAAPEETEDDAPMDMSVEAYGDKEYELDQTSPEHKSTNESKEGAAANAIAVEALDENVDKNIEVEEATITLEVSPSFQQQEDVQMLRSDLDEPHVYSNTPESDIGPDFHVETPVRGSDHNSEVISAPQSEEADTAPSAEIELEEPALMPEVIAEVRYEQPVTALHELDEQKDALEEEDNAEQKDALEEEDNAEQKDALENEDNAEQKDELEDEDNAEQKDELEDEDNAEQKDELEDEDNAEQKDELEDEDNAEQKDDKEDEPEQGTNPEHEVEPDTNQPVTLLGDVASANSEQSVALPEVEPQSIPEQPDGSEHYTEEPEADVELESNFETPDPEEITQSYLNLLLSGKLASKKKMETQERGKEWTPSAARSWSPTRRSVFDPGMTKLKDSSRNLEAVAPLRPTSGRSSLALTPQSPRQHLIATSRKIDLAVSPHPYVPRTAPSSPNKLAPINAANRVFTPGPGAYTPTTDRYGARDASDNLKNFSFGSSKQRPWHVCIQGNVVSPGPIYKPPIDFSSTVNKPAGNMFGRRDVGTRFSLSASMPSNCPHWNPGPGDYKAVSIYKGGSTKAGKDVPKATFGNSQKLVSPEARLSATVFISNDHAMHENVSVHSPGPFIYSPKQNLVKESPSSYTMLPRAPSYFDTVLDPFRQPSPGPIYTAAKQDHRGLKLWGNEPKTTFGRSGKMCEPEISVNSTGFISKLHALHCNQSVHSPGPIYFPTAPMPRSSVPHLHSGPLDRFYNRREFGRLG</sequence>
<feature type="compositionally biased region" description="Basic and acidic residues" evidence="1">
    <location>
        <begin position="32"/>
        <end position="47"/>
    </location>
</feature>
<name>A0A250XAM0_9CHLO</name>
<feature type="compositionally biased region" description="Basic and acidic residues" evidence="1">
    <location>
        <begin position="11"/>
        <end position="23"/>
    </location>
</feature>
<evidence type="ECO:0000313" key="3">
    <source>
        <dbReference type="Proteomes" id="UP000232323"/>
    </source>
</evidence>
<dbReference type="AlphaFoldDB" id="A0A250XAM0"/>
<feature type="compositionally biased region" description="Acidic residues" evidence="1">
    <location>
        <begin position="376"/>
        <end position="394"/>
    </location>
</feature>
<feature type="region of interest" description="Disordered" evidence="1">
    <location>
        <begin position="1"/>
        <end position="71"/>
    </location>
</feature>
<feature type="region of interest" description="Disordered" evidence="1">
    <location>
        <begin position="147"/>
        <end position="204"/>
    </location>
</feature>
<feature type="compositionally biased region" description="Basic and acidic residues" evidence="1">
    <location>
        <begin position="164"/>
        <end position="179"/>
    </location>
</feature>
<comment type="caution">
    <text evidence="2">The sequence shown here is derived from an EMBL/GenBank/DDBJ whole genome shotgun (WGS) entry which is preliminary data.</text>
</comment>
<feature type="compositionally biased region" description="Basic and acidic residues" evidence="1">
    <location>
        <begin position="412"/>
        <end position="422"/>
    </location>
</feature>
<dbReference type="OrthoDB" id="550391at2759"/>
<accession>A0A250XAM0</accession>
<reference evidence="2 3" key="1">
    <citation type="submission" date="2017-08" db="EMBL/GenBank/DDBJ databases">
        <title>Acidophilic green algal genome provides insights into adaptation to an acidic environment.</title>
        <authorList>
            <person name="Hirooka S."/>
            <person name="Hirose Y."/>
            <person name="Kanesaki Y."/>
            <person name="Higuchi S."/>
            <person name="Fujiwara T."/>
            <person name="Onuma R."/>
            <person name="Era A."/>
            <person name="Ohbayashi R."/>
            <person name="Uzuka A."/>
            <person name="Nozaki H."/>
            <person name="Yoshikawa H."/>
            <person name="Miyagishima S.Y."/>
        </authorList>
    </citation>
    <scope>NUCLEOTIDE SEQUENCE [LARGE SCALE GENOMIC DNA]</scope>
    <source>
        <strain evidence="2 3">NIES-2499</strain>
    </source>
</reference>
<proteinExistence type="predicted"/>
<feature type="region of interest" description="Disordered" evidence="1">
    <location>
        <begin position="412"/>
        <end position="445"/>
    </location>
</feature>
<evidence type="ECO:0000313" key="2">
    <source>
        <dbReference type="EMBL" id="GAX79810.1"/>
    </source>
</evidence>